<sequence length="234" mass="25877">MFYNPGATSHGLPYDPFKACVVPRAIGWISSVSEKGVANLAPFSQFTNVSFDPPMVMFSCNQTLDGLRKDTVNNIEKTGVFCWQLCTYDLREAVNRSAEAIPPEEDEFTSAGLQKTWSKSLSIPVPMVRESPVRFECEYMQTVRLPRNPPMGSADVIFGRVVGVHIDEGVLTNGRIDVMKTKPIARLGYLEYGVIGEVFEMVIPGDERLQLGLVGDADGIREATKRLACENGHK</sequence>
<accession>A0AAE8N0N6</accession>
<gene>
    <name evidence="2" type="ORF">DNG_06843</name>
</gene>
<dbReference type="InterPro" id="IPR002563">
    <property type="entry name" value="Flavin_Rdtase-like_dom"/>
</dbReference>
<dbReference type="PANTHER" id="PTHR43812">
    <property type="entry name" value="BLR2425 PROTEIN"/>
    <property type="match status" value="1"/>
</dbReference>
<dbReference type="SMART" id="SM00903">
    <property type="entry name" value="Flavin_Reduct"/>
    <property type="match status" value="1"/>
</dbReference>
<dbReference type="Proteomes" id="UP001187682">
    <property type="component" value="Unassembled WGS sequence"/>
</dbReference>
<dbReference type="InterPro" id="IPR012349">
    <property type="entry name" value="Split_barrel_FMN-bd"/>
</dbReference>
<comment type="caution">
    <text evidence="2">The sequence shown here is derived from an EMBL/GenBank/DDBJ whole genome shotgun (WGS) entry which is preliminary data.</text>
</comment>
<protein>
    <submittedName>
        <fullName evidence="2">Related to conserved protein/domain typically associated with flavoprotein oxygenases, DIM6/NTAB family</fullName>
    </submittedName>
</protein>
<feature type="domain" description="Flavin reductase like" evidence="1">
    <location>
        <begin position="19"/>
        <end position="176"/>
    </location>
</feature>
<proteinExistence type="predicted"/>
<evidence type="ECO:0000259" key="1">
    <source>
        <dbReference type="SMART" id="SM00903"/>
    </source>
</evidence>
<dbReference type="EMBL" id="ONZQ02000009">
    <property type="protein sequence ID" value="SPO04160.1"/>
    <property type="molecule type" value="Genomic_DNA"/>
</dbReference>
<dbReference type="GO" id="GO:0010181">
    <property type="term" value="F:FMN binding"/>
    <property type="evidence" value="ECO:0007669"/>
    <property type="project" value="InterPro"/>
</dbReference>
<name>A0AAE8N0N6_9PEZI</name>
<evidence type="ECO:0000313" key="3">
    <source>
        <dbReference type="Proteomes" id="UP001187682"/>
    </source>
</evidence>
<reference evidence="2" key="1">
    <citation type="submission" date="2018-03" db="EMBL/GenBank/DDBJ databases">
        <authorList>
            <person name="Guldener U."/>
        </authorList>
    </citation>
    <scope>NUCLEOTIDE SEQUENCE</scope>
</reference>
<dbReference type="AlphaFoldDB" id="A0AAE8N0N6"/>
<dbReference type="PANTHER" id="PTHR43812:SF2">
    <property type="entry name" value="FLAVIN REDUCTASE LIKE DOMAIN-CONTAINING PROTEIN"/>
    <property type="match status" value="1"/>
</dbReference>
<dbReference type="Pfam" id="PF01613">
    <property type="entry name" value="Flavin_Reduct"/>
    <property type="match status" value="1"/>
</dbReference>
<organism evidence="2 3">
    <name type="scientific">Cephalotrichum gorgonifer</name>
    <dbReference type="NCBI Taxonomy" id="2041049"/>
    <lineage>
        <taxon>Eukaryota</taxon>
        <taxon>Fungi</taxon>
        <taxon>Dikarya</taxon>
        <taxon>Ascomycota</taxon>
        <taxon>Pezizomycotina</taxon>
        <taxon>Sordariomycetes</taxon>
        <taxon>Hypocreomycetidae</taxon>
        <taxon>Microascales</taxon>
        <taxon>Microascaceae</taxon>
        <taxon>Cephalotrichum</taxon>
    </lineage>
</organism>
<dbReference type="Gene3D" id="2.30.110.10">
    <property type="entry name" value="Electron Transport, Fmn-binding Protein, Chain A"/>
    <property type="match status" value="1"/>
</dbReference>
<evidence type="ECO:0000313" key="2">
    <source>
        <dbReference type="EMBL" id="SPO04160.1"/>
    </source>
</evidence>
<keyword evidence="3" id="KW-1185">Reference proteome</keyword>
<dbReference type="SUPFAM" id="SSF50475">
    <property type="entry name" value="FMN-binding split barrel"/>
    <property type="match status" value="1"/>
</dbReference>